<evidence type="ECO:0000313" key="2">
    <source>
        <dbReference type="Proteomes" id="UP000054279"/>
    </source>
</evidence>
<organism evidence="1 2">
    <name type="scientific">Sphaerobolus stellatus (strain SS14)</name>
    <dbReference type="NCBI Taxonomy" id="990650"/>
    <lineage>
        <taxon>Eukaryota</taxon>
        <taxon>Fungi</taxon>
        <taxon>Dikarya</taxon>
        <taxon>Basidiomycota</taxon>
        <taxon>Agaricomycotina</taxon>
        <taxon>Agaricomycetes</taxon>
        <taxon>Phallomycetidae</taxon>
        <taxon>Geastrales</taxon>
        <taxon>Sphaerobolaceae</taxon>
        <taxon>Sphaerobolus</taxon>
    </lineage>
</organism>
<dbReference type="HOGENOM" id="CLU_1300385_0_0_1"/>
<name>A0A0C9UAR4_SPHS4</name>
<keyword evidence="2" id="KW-1185">Reference proteome</keyword>
<evidence type="ECO:0000313" key="1">
    <source>
        <dbReference type="EMBL" id="KIJ40238.1"/>
    </source>
</evidence>
<proteinExistence type="predicted"/>
<sequence>MTKLGLHTIEGGKLPTVPLKDDSVADVRALLLVLYRGFEQTYRNPESMAFDGALSILRLSHKYQMEQLRLSMVNLLKFSWPLNYETYRWLMGTLSLPERKERLDKCAKLIHVARLLEAYELLPAAFFELAASNCSQWIEGIDGTTFLSSADWHRIMIGKTATWPRRFKKLLVKDILPVRAVGHQCTDSKGNTIRYDGFDYITQCCSVPCFHV</sequence>
<reference evidence="1 2" key="1">
    <citation type="submission" date="2014-06" db="EMBL/GenBank/DDBJ databases">
        <title>Evolutionary Origins and Diversification of the Mycorrhizal Mutualists.</title>
        <authorList>
            <consortium name="DOE Joint Genome Institute"/>
            <consortium name="Mycorrhizal Genomics Consortium"/>
            <person name="Kohler A."/>
            <person name="Kuo A."/>
            <person name="Nagy L.G."/>
            <person name="Floudas D."/>
            <person name="Copeland A."/>
            <person name="Barry K.W."/>
            <person name="Cichocki N."/>
            <person name="Veneault-Fourrey C."/>
            <person name="LaButti K."/>
            <person name="Lindquist E.A."/>
            <person name="Lipzen A."/>
            <person name="Lundell T."/>
            <person name="Morin E."/>
            <person name="Murat C."/>
            <person name="Riley R."/>
            <person name="Ohm R."/>
            <person name="Sun H."/>
            <person name="Tunlid A."/>
            <person name="Henrissat B."/>
            <person name="Grigoriev I.V."/>
            <person name="Hibbett D.S."/>
            <person name="Martin F."/>
        </authorList>
    </citation>
    <scope>NUCLEOTIDE SEQUENCE [LARGE SCALE GENOMIC DNA]</scope>
    <source>
        <strain evidence="1 2">SS14</strain>
    </source>
</reference>
<evidence type="ECO:0008006" key="3">
    <source>
        <dbReference type="Google" id="ProtNLM"/>
    </source>
</evidence>
<dbReference type="EMBL" id="KN837145">
    <property type="protein sequence ID" value="KIJ40238.1"/>
    <property type="molecule type" value="Genomic_DNA"/>
</dbReference>
<protein>
    <recommendedName>
        <fullName evidence="3">BTB domain-containing protein</fullName>
    </recommendedName>
</protein>
<dbReference type="Proteomes" id="UP000054279">
    <property type="component" value="Unassembled WGS sequence"/>
</dbReference>
<dbReference type="OrthoDB" id="3133420at2759"/>
<gene>
    <name evidence="1" type="ORF">M422DRAFT_256774</name>
</gene>
<accession>A0A0C9UAR4</accession>
<dbReference type="AlphaFoldDB" id="A0A0C9UAR4"/>